<reference evidence="1" key="1">
    <citation type="journal article" date="2019" name="bioRxiv">
        <title>The Genome of the Zebra Mussel, Dreissena polymorpha: A Resource for Invasive Species Research.</title>
        <authorList>
            <person name="McCartney M.A."/>
            <person name="Auch B."/>
            <person name="Kono T."/>
            <person name="Mallez S."/>
            <person name="Zhang Y."/>
            <person name="Obille A."/>
            <person name="Becker A."/>
            <person name="Abrahante J.E."/>
            <person name="Garbe J."/>
            <person name="Badalamenti J.P."/>
            <person name="Herman A."/>
            <person name="Mangelson H."/>
            <person name="Liachko I."/>
            <person name="Sullivan S."/>
            <person name="Sone E.D."/>
            <person name="Koren S."/>
            <person name="Silverstein K.A.T."/>
            <person name="Beckman K.B."/>
            <person name="Gohl D.M."/>
        </authorList>
    </citation>
    <scope>NUCLEOTIDE SEQUENCE</scope>
    <source>
        <strain evidence="1">Duluth1</strain>
        <tissue evidence="1">Whole animal</tissue>
    </source>
</reference>
<name>A0A9D4L0N2_DREPO</name>
<dbReference type="AlphaFoldDB" id="A0A9D4L0N2"/>
<protein>
    <submittedName>
        <fullName evidence="1">Uncharacterized protein</fullName>
    </submittedName>
</protein>
<gene>
    <name evidence="1" type="ORF">DPMN_091966</name>
</gene>
<evidence type="ECO:0000313" key="2">
    <source>
        <dbReference type="Proteomes" id="UP000828390"/>
    </source>
</evidence>
<dbReference type="EMBL" id="JAIWYP010000003">
    <property type="protein sequence ID" value="KAH3849563.1"/>
    <property type="molecule type" value="Genomic_DNA"/>
</dbReference>
<proteinExistence type="predicted"/>
<dbReference type="Proteomes" id="UP000828390">
    <property type="component" value="Unassembled WGS sequence"/>
</dbReference>
<keyword evidence="2" id="KW-1185">Reference proteome</keyword>
<organism evidence="1 2">
    <name type="scientific">Dreissena polymorpha</name>
    <name type="common">Zebra mussel</name>
    <name type="synonym">Mytilus polymorpha</name>
    <dbReference type="NCBI Taxonomy" id="45954"/>
    <lineage>
        <taxon>Eukaryota</taxon>
        <taxon>Metazoa</taxon>
        <taxon>Spiralia</taxon>
        <taxon>Lophotrochozoa</taxon>
        <taxon>Mollusca</taxon>
        <taxon>Bivalvia</taxon>
        <taxon>Autobranchia</taxon>
        <taxon>Heteroconchia</taxon>
        <taxon>Euheterodonta</taxon>
        <taxon>Imparidentia</taxon>
        <taxon>Neoheterodontei</taxon>
        <taxon>Myida</taxon>
        <taxon>Dreissenoidea</taxon>
        <taxon>Dreissenidae</taxon>
        <taxon>Dreissena</taxon>
    </lineage>
</organism>
<evidence type="ECO:0000313" key="1">
    <source>
        <dbReference type="EMBL" id="KAH3849563.1"/>
    </source>
</evidence>
<accession>A0A9D4L0N2</accession>
<comment type="caution">
    <text evidence="1">The sequence shown here is derived from an EMBL/GenBank/DDBJ whole genome shotgun (WGS) entry which is preliminary data.</text>
</comment>
<reference evidence="1" key="2">
    <citation type="submission" date="2020-11" db="EMBL/GenBank/DDBJ databases">
        <authorList>
            <person name="McCartney M.A."/>
            <person name="Auch B."/>
            <person name="Kono T."/>
            <person name="Mallez S."/>
            <person name="Becker A."/>
            <person name="Gohl D.M."/>
            <person name="Silverstein K.A.T."/>
            <person name="Koren S."/>
            <person name="Bechman K.B."/>
            <person name="Herman A."/>
            <person name="Abrahante J.E."/>
            <person name="Garbe J."/>
        </authorList>
    </citation>
    <scope>NUCLEOTIDE SEQUENCE</scope>
    <source>
        <strain evidence="1">Duluth1</strain>
        <tissue evidence="1">Whole animal</tissue>
    </source>
</reference>
<sequence>MIGHCWGLNPELISHYEYDIVCRKVPRAAAALTVPRANQTGELVEMYLVPEMLGERVPQFGSPETERVDA</sequence>